<comment type="caution">
    <text evidence="2">The sequence shown here is derived from an EMBL/GenBank/DDBJ whole genome shotgun (WGS) entry which is preliminary data.</text>
</comment>
<dbReference type="STRING" id="60547.GCA_000751215_04801"/>
<evidence type="ECO:0000313" key="3">
    <source>
        <dbReference type="Proteomes" id="UP000027466"/>
    </source>
</evidence>
<dbReference type="Proteomes" id="UP000027466">
    <property type="component" value="Unassembled WGS sequence"/>
</dbReference>
<feature type="region of interest" description="Disordered" evidence="1">
    <location>
        <begin position="257"/>
        <end position="290"/>
    </location>
</feature>
<accession>A0A069PK91</accession>
<dbReference type="EMBL" id="JFHC01000031">
    <property type="protein sequence ID" value="KDR41128.1"/>
    <property type="molecule type" value="Genomic_DNA"/>
</dbReference>
<evidence type="ECO:0000313" key="2">
    <source>
        <dbReference type="EMBL" id="KDR41128.1"/>
    </source>
</evidence>
<keyword evidence="3" id="KW-1185">Reference proteome</keyword>
<gene>
    <name evidence="2" type="ORF">BG61_20675</name>
</gene>
<organism evidence="2 3">
    <name type="scientific">Caballeronia glathei</name>
    <dbReference type="NCBI Taxonomy" id="60547"/>
    <lineage>
        <taxon>Bacteria</taxon>
        <taxon>Pseudomonadati</taxon>
        <taxon>Pseudomonadota</taxon>
        <taxon>Betaproteobacteria</taxon>
        <taxon>Burkholderiales</taxon>
        <taxon>Burkholderiaceae</taxon>
        <taxon>Caballeronia</taxon>
    </lineage>
</organism>
<dbReference type="AlphaFoldDB" id="A0A069PK91"/>
<protein>
    <recommendedName>
        <fullName evidence="4">Tail fiber assembly protein</fullName>
    </recommendedName>
</protein>
<evidence type="ECO:0008006" key="4">
    <source>
        <dbReference type="Google" id="ProtNLM"/>
    </source>
</evidence>
<reference evidence="2 3" key="1">
    <citation type="submission" date="2014-03" db="EMBL/GenBank/DDBJ databases">
        <title>Draft Genome Sequences of Four Burkholderia Strains.</title>
        <authorList>
            <person name="Liu X.Y."/>
            <person name="Li C.X."/>
            <person name="Xu J.H."/>
        </authorList>
    </citation>
    <scope>NUCLEOTIDE SEQUENCE [LARGE SCALE GENOMIC DNA]</scope>
    <source>
        <strain evidence="2 3">DSM 50014</strain>
    </source>
</reference>
<sequence>MLIHQYDATTGEYISSRLADSDPLNLDRWLIPAFSTADELPARTPLSWPFYRNGAWTLLPDYRGRMLYRQSNGEAAEILVAGTAPAENGLTETPRPSDEYTWRDDAWQVDPAVIAQKVRAAAMGEFDMRMARARTMNAGKADALAAGLLSIEEAYFFRAWSAYQLDLVRAIQREEFPGAVTWPSDPIPFAEASAPAMAEFDVRMAKAEVMLEGKADALVAGALDAEGYYTLQAWTAYQDALKRAIARETFPLAVVWPEEPAPYEPPPTPILETPTRPADDSSGQEEAPAV</sequence>
<feature type="compositionally biased region" description="Pro residues" evidence="1">
    <location>
        <begin position="259"/>
        <end position="269"/>
    </location>
</feature>
<proteinExistence type="predicted"/>
<evidence type="ECO:0000256" key="1">
    <source>
        <dbReference type="SAM" id="MobiDB-lite"/>
    </source>
</evidence>
<dbReference type="RefSeq" id="WP_063741063.1">
    <property type="nucleotide sequence ID" value="NZ_CADFFX010000009.1"/>
</dbReference>
<name>A0A069PK91_9BURK</name>